<dbReference type="InterPro" id="IPR050229">
    <property type="entry name" value="GlpE_sulfurtransferase"/>
</dbReference>
<keyword evidence="3" id="KW-1185">Reference proteome</keyword>
<evidence type="ECO:0000259" key="1">
    <source>
        <dbReference type="PROSITE" id="PS50206"/>
    </source>
</evidence>
<dbReference type="EMBL" id="BAABJQ010000012">
    <property type="protein sequence ID" value="GAA5189374.1"/>
    <property type="molecule type" value="Genomic_DNA"/>
</dbReference>
<dbReference type="SUPFAM" id="SSF52821">
    <property type="entry name" value="Rhodanese/Cell cycle control phosphatase"/>
    <property type="match status" value="1"/>
</dbReference>
<dbReference type="RefSeq" id="WP_345631966.1">
    <property type="nucleotide sequence ID" value="NZ_BAABJQ010000012.1"/>
</dbReference>
<evidence type="ECO:0000313" key="3">
    <source>
        <dbReference type="Proteomes" id="UP001501570"/>
    </source>
</evidence>
<reference evidence="3" key="1">
    <citation type="journal article" date="2019" name="Int. J. Syst. Evol. Microbiol.">
        <title>The Global Catalogue of Microorganisms (GCM) 10K type strain sequencing project: providing services to taxonomists for standard genome sequencing and annotation.</title>
        <authorList>
            <consortium name="The Broad Institute Genomics Platform"/>
            <consortium name="The Broad Institute Genome Sequencing Center for Infectious Disease"/>
            <person name="Wu L."/>
            <person name="Ma J."/>
        </authorList>
    </citation>
    <scope>NUCLEOTIDE SEQUENCE [LARGE SCALE GENOMIC DNA]</scope>
    <source>
        <strain evidence="3">JCM 18304</strain>
    </source>
</reference>
<proteinExistence type="predicted"/>
<dbReference type="Gene3D" id="3.40.250.10">
    <property type="entry name" value="Rhodanese-like domain"/>
    <property type="match status" value="1"/>
</dbReference>
<dbReference type="PANTHER" id="PTHR43031:SF1">
    <property type="entry name" value="PYRIDINE NUCLEOTIDE-DISULPHIDE OXIDOREDUCTASE"/>
    <property type="match status" value="1"/>
</dbReference>
<dbReference type="Pfam" id="PF00581">
    <property type="entry name" value="Rhodanese"/>
    <property type="match status" value="1"/>
</dbReference>
<protein>
    <submittedName>
        <fullName evidence="2">Rhodanese-like domain-containing protein</fullName>
    </submittedName>
</protein>
<organism evidence="2 3">
    <name type="scientific">Rugosimonospora acidiphila</name>
    <dbReference type="NCBI Taxonomy" id="556531"/>
    <lineage>
        <taxon>Bacteria</taxon>
        <taxon>Bacillati</taxon>
        <taxon>Actinomycetota</taxon>
        <taxon>Actinomycetes</taxon>
        <taxon>Micromonosporales</taxon>
        <taxon>Micromonosporaceae</taxon>
        <taxon>Rugosimonospora</taxon>
    </lineage>
</organism>
<dbReference type="CDD" id="cd00158">
    <property type="entry name" value="RHOD"/>
    <property type="match status" value="1"/>
</dbReference>
<dbReference type="PROSITE" id="PS50206">
    <property type="entry name" value="RHODANESE_3"/>
    <property type="match status" value="1"/>
</dbReference>
<dbReference type="InterPro" id="IPR036873">
    <property type="entry name" value="Rhodanese-like_dom_sf"/>
</dbReference>
<sequence length="108" mass="11970">MRIPDVSSSQLPDDAYLIDVREDDEWQAGHAPTAVHLPMTQLPERLDEVPRDGDVVIVCRSGHRSSEVVRFLLSQGYENVRNLTDGMFGWVAASRPLVSEDGGDPVIL</sequence>
<accession>A0ABP9RZ40</accession>
<dbReference type="InterPro" id="IPR001763">
    <property type="entry name" value="Rhodanese-like_dom"/>
</dbReference>
<feature type="domain" description="Rhodanese" evidence="1">
    <location>
        <begin position="11"/>
        <end position="99"/>
    </location>
</feature>
<gene>
    <name evidence="2" type="ORF">GCM10023322_42110</name>
</gene>
<dbReference type="Proteomes" id="UP001501570">
    <property type="component" value="Unassembled WGS sequence"/>
</dbReference>
<comment type="caution">
    <text evidence="2">The sequence shown here is derived from an EMBL/GenBank/DDBJ whole genome shotgun (WGS) entry which is preliminary data.</text>
</comment>
<dbReference type="PANTHER" id="PTHR43031">
    <property type="entry name" value="FAD-DEPENDENT OXIDOREDUCTASE"/>
    <property type="match status" value="1"/>
</dbReference>
<name>A0ABP9RZ40_9ACTN</name>
<evidence type="ECO:0000313" key="2">
    <source>
        <dbReference type="EMBL" id="GAA5189374.1"/>
    </source>
</evidence>
<dbReference type="SMART" id="SM00450">
    <property type="entry name" value="RHOD"/>
    <property type="match status" value="1"/>
</dbReference>